<dbReference type="InterPro" id="IPR028037">
    <property type="entry name" value="Antitoxin_Rv0909/MT0933"/>
</dbReference>
<dbReference type="EMBL" id="JBHSFG010000029">
    <property type="protein sequence ID" value="MFC4466281.1"/>
    <property type="molecule type" value="Genomic_DNA"/>
</dbReference>
<proteinExistence type="predicted"/>
<name>A0ABV8YPS9_9ACTN</name>
<keyword evidence="3" id="KW-1185">Reference proteome</keyword>
<evidence type="ECO:0000313" key="2">
    <source>
        <dbReference type="EMBL" id="MFC4466281.1"/>
    </source>
</evidence>
<evidence type="ECO:0000256" key="1">
    <source>
        <dbReference type="SAM" id="MobiDB-lite"/>
    </source>
</evidence>
<gene>
    <name evidence="2" type="ORF">ACFPH6_17400</name>
</gene>
<dbReference type="Pfam" id="PF14013">
    <property type="entry name" value="MT0933_antitox"/>
    <property type="match status" value="1"/>
</dbReference>
<feature type="region of interest" description="Disordered" evidence="1">
    <location>
        <begin position="1"/>
        <end position="63"/>
    </location>
</feature>
<feature type="compositionally biased region" description="Basic and acidic residues" evidence="1">
    <location>
        <begin position="1"/>
        <end position="34"/>
    </location>
</feature>
<reference evidence="3" key="1">
    <citation type="journal article" date="2019" name="Int. J. Syst. Evol. Microbiol.">
        <title>The Global Catalogue of Microorganisms (GCM) 10K type strain sequencing project: providing services to taxonomists for standard genome sequencing and annotation.</title>
        <authorList>
            <consortium name="The Broad Institute Genomics Platform"/>
            <consortium name="The Broad Institute Genome Sequencing Center for Infectious Disease"/>
            <person name="Wu L."/>
            <person name="Ma J."/>
        </authorList>
    </citation>
    <scope>NUCLEOTIDE SEQUENCE [LARGE SCALE GENOMIC DNA]</scope>
    <source>
        <strain evidence="3">DT43</strain>
    </source>
</reference>
<organism evidence="2 3">
    <name type="scientific">Streptomyces xiangluensis</name>
    <dbReference type="NCBI Taxonomy" id="2665720"/>
    <lineage>
        <taxon>Bacteria</taxon>
        <taxon>Bacillati</taxon>
        <taxon>Actinomycetota</taxon>
        <taxon>Actinomycetes</taxon>
        <taxon>Kitasatosporales</taxon>
        <taxon>Streptomycetaceae</taxon>
        <taxon>Streptomyces</taxon>
    </lineage>
</organism>
<evidence type="ECO:0000313" key="3">
    <source>
        <dbReference type="Proteomes" id="UP001596012"/>
    </source>
</evidence>
<sequence length="63" mass="7024">MSMMDKIKSMLKGHPEQTSKGVDKGGDVVDERTQGKYSGQVDTAQDKLKDQFGGERKDRPPQQ</sequence>
<accession>A0ABV8YPS9</accession>
<comment type="caution">
    <text evidence="2">The sequence shown here is derived from an EMBL/GenBank/DDBJ whole genome shotgun (WGS) entry which is preliminary data.</text>
</comment>
<feature type="compositionally biased region" description="Basic and acidic residues" evidence="1">
    <location>
        <begin position="44"/>
        <end position="63"/>
    </location>
</feature>
<protein>
    <submittedName>
        <fullName evidence="2">Antitoxin</fullName>
    </submittedName>
</protein>
<dbReference type="Proteomes" id="UP001596012">
    <property type="component" value="Unassembled WGS sequence"/>
</dbReference>
<dbReference type="RefSeq" id="WP_386342721.1">
    <property type="nucleotide sequence ID" value="NZ_JBHSFG010000029.1"/>
</dbReference>